<evidence type="ECO:0000313" key="3">
    <source>
        <dbReference type="EMBL" id="GAA4605919.1"/>
    </source>
</evidence>
<reference evidence="4" key="1">
    <citation type="journal article" date="2019" name="Int. J. Syst. Evol. Microbiol.">
        <title>The Global Catalogue of Microorganisms (GCM) 10K type strain sequencing project: providing services to taxonomists for standard genome sequencing and annotation.</title>
        <authorList>
            <consortium name="The Broad Institute Genomics Platform"/>
            <consortium name="The Broad Institute Genome Sequencing Center for Infectious Disease"/>
            <person name="Wu L."/>
            <person name="Ma J."/>
        </authorList>
    </citation>
    <scope>NUCLEOTIDE SEQUENCE [LARGE SCALE GENOMIC DNA]</scope>
    <source>
        <strain evidence="4">JCM 17938</strain>
    </source>
</reference>
<name>A0ABP8THF0_9ACTN</name>
<feature type="signal peptide" evidence="1">
    <location>
        <begin position="1"/>
        <end position="24"/>
    </location>
</feature>
<evidence type="ECO:0000313" key="4">
    <source>
        <dbReference type="Proteomes" id="UP001500212"/>
    </source>
</evidence>
<dbReference type="Gene3D" id="3.40.50.1110">
    <property type="entry name" value="SGNH hydrolase"/>
    <property type="match status" value="1"/>
</dbReference>
<dbReference type="Proteomes" id="UP001500212">
    <property type="component" value="Unassembled WGS sequence"/>
</dbReference>
<dbReference type="InterPro" id="IPR037460">
    <property type="entry name" value="SEST-like"/>
</dbReference>
<keyword evidence="3" id="KW-0378">Hydrolase</keyword>
<dbReference type="EMBL" id="BAABHJ010000005">
    <property type="protein sequence ID" value="GAA4605919.1"/>
    <property type="molecule type" value="Genomic_DNA"/>
</dbReference>
<feature type="chain" id="PRO_5045549474" evidence="1">
    <location>
        <begin position="25"/>
        <end position="297"/>
    </location>
</feature>
<evidence type="ECO:0000256" key="1">
    <source>
        <dbReference type="SAM" id="SignalP"/>
    </source>
</evidence>
<dbReference type="PANTHER" id="PTHR37981">
    <property type="entry name" value="LIPASE 2"/>
    <property type="match status" value="1"/>
</dbReference>
<dbReference type="PANTHER" id="PTHR37981:SF1">
    <property type="entry name" value="SGNH HYDROLASE-TYPE ESTERASE DOMAIN-CONTAINING PROTEIN"/>
    <property type="match status" value="1"/>
</dbReference>
<sequence length="297" mass="31227">MRRWPALMALIPTLVAGGSGRACSATGATGVSAREAAAAGRYVALGDSFTAGPLIPHRHGTPIACLRSDHNYPSLVARMLQPASFTDVSCSAATTENMSRAQSVLFGKNIPQLDAVTGDTTLVTLGIGGNDIGYSRIVLTCATLSLASPHGAPCTRYYGSTLDQRISATASKVAAVLHAVHARAPRARVLVVGYPRMLPARTGCWPNVPTASGDIPFLDRFERHLNTMLAEEARRGGAGFVDAYRTAQRHDMCSTDRWVEGILITNPAAPVHPNAKGMQAVADRVLAVLGASRVTGD</sequence>
<evidence type="ECO:0000259" key="2">
    <source>
        <dbReference type="Pfam" id="PF13472"/>
    </source>
</evidence>
<accession>A0ABP8THF0</accession>
<protein>
    <submittedName>
        <fullName evidence="3">SGNH/GDSL hydrolase family protein</fullName>
    </submittedName>
</protein>
<dbReference type="CDD" id="cd01823">
    <property type="entry name" value="SEST_like"/>
    <property type="match status" value="1"/>
</dbReference>
<dbReference type="Pfam" id="PF13472">
    <property type="entry name" value="Lipase_GDSL_2"/>
    <property type="match status" value="1"/>
</dbReference>
<keyword evidence="4" id="KW-1185">Reference proteome</keyword>
<organism evidence="3 4">
    <name type="scientific">Actinoallomurus liliacearum</name>
    <dbReference type="NCBI Taxonomy" id="1080073"/>
    <lineage>
        <taxon>Bacteria</taxon>
        <taxon>Bacillati</taxon>
        <taxon>Actinomycetota</taxon>
        <taxon>Actinomycetes</taxon>
        <taxon>Streptosporangiales</taxon>
        <taxon>Thermomonosporaceae</taxon>
        <taxon>Actinoallomurus</taxon>
    </lineage>
</organism>
<dbReference type="InterPro" id="IPR036514">
    <property type="entry name" value="SGNH_hydro_sf"/>
</dbReference>
<keyword evidence="1" id="KW-0732">Signal</keyword>
<dbReference type="InterPro" id="IPR013830">
    <property type="entry name" value="SGNH_hydro"/>
</dbReference>
<comment type="caution">
    <text evidence="3">The sequence shown here is derived from an EMBL/GenBank/DDBJ whole genome shotgun (WGS) entry which is preliminary data.</text>
</comment>
<dbReference type="SUPFAM" id="SSF52266">
    <property type="entry name" value="SGNH hydrolase"/>
    <property type="match status" value="1"/>
</dbReference>
<proteinExistence type="predicted"/>
<gene>
    <name evidence="3" type="ORF">GCM10023195_20830</name>
</gene>
<dbReference type="GO" id="GO:0016787">
    <property type="term" value="F:hydrolase activity"/>
    <property type="evidence" value="ECO:0007669"/>
    <property type="project" value="UniProtKB-KW"/>
</dbReference>
<dbReference type="RefSeq" id="WP_345352075.1">
    <property type="nucleotide sequence ID" value="NZ_BAABHJ010000005.1"/>
</dbReference>
<feature type="domain" description="SGNH hydrolase-type esterase" evidence="2">
    <location>
        <begin position="44"/>
        <end position="280"/>
    </location>
</feature>